<protein>
    <submittedName>
        <fullName evidence="2">DUF4251 domain-containing protein</fullName>
    </submittedName>
</protein>
<name>A0ABS9KTP5_9BACT</name>
<evidence type="ECO:0000256" key="1">
    <source>
        <dbReference type="SAM" id="SignalP"/>
    </source>
</evidence>
<feature type="signal peptide" evidence="1">
    <location>
        <begin position="1"/>
        <end position="25"/>
    </location>
</feature>
<evidence type="ECO:0000313" key="2">
    <source>
        <dbReference type="EMBL" id="MCG2615654.1"/>
    </source>
</evidence>
<dbReference type="Pfam" id="PF14059">
    <property type="entry name" value="DUF4251"/>
    <property type="match status" value="1"/>
</dbReference>
<organism evidence="2 3">
    <name type="scientific">Terrimonas ginsenosidimutans</name>
    <dbReference type="NCBI Taxonomy" id="2908004"/>
    <lineage>
        <taxon>Bacteria</taxon>
        <taxon>Pseudomonadati</taxon>
        <taxon>Bacteroidota</taxon>
        <taxon>Chitinophagia</taxon>
        <taxon>Chitinophagales</taxon>
        <taxon>Chitinophagaceae</taxon>
        <taxon>Terrimonas</taxon>
    </lineage>
</organism>
<sequence length="158" mass="17734">MSKFNKILPVLLLTTMLASFKLTEAQNMDSAVVRQKVQGKQFTFIAQTANPMRGRNIQLTSLYDLRVSGDSVIAALPYFGRAFSAPVNPSDNGISFTSVNAEYRSTYRKKRWEISIKPKESQTVSEMNLTIYPNGRASLQVNSNYRQPISFNGILSDK</sequence>
<accession>A0ABS9KTP5</accession>
<keyword evidence="3" id="KW-1185">Reference proteome</keyword>
<evidence type="ECO:0000313" key="3">
    <source>
        <dbReference type="Proteomes" id="UP001165367"/>
    </source>
</evidence>
<dbReference type="EMBL" id="JAKLTR010000009">
    <property type="protein sequence ID" value="MCG2615654.1"/>
    <property type="molecule type" value="Genomic_DNA"/>
</dbReference>
<dbReference type="InterPro" id="IPR025347">
    <property type="entry name" value="DUF4251"/>
</dbReference>
<gene>
    <name evidence="2" type="ORF">LZZ85_15240</name>
</gene>
<reference evidence="2" key="1">
    <citation type="submission" date="2022-01" db="EMBL/GenBank/DDBJ databases">
        <authorList>
            <person name="Jo J.-H."/>
            <person name="Im W.-T."/>
        </authorList>
    </citation>
    <scope>NUCLEOTIDE SEQUENCE</scope>
    <source>
        <strain evidence="2">NA20</strain>
    </source>
</reference>
<keyword evidence="1" id="KW-0732">Signal</keyword>
<dbReference type="RefSeq" id="WP_237873654.1">
    <property type="nucleotide sequence ID" value="NZ_JAKLTR010000009.1"/>
</dbReference>
<proteinExistence type="predicted"/>
<feature type="chain" id="PRO_5046309352" evidence="1">
    <location>
        <begin position="26"/>
        <end position="158"/>
    </location>
</feature>
<dbReference type="Gene3D" id="2.40.128.410">
    <property type="match status" value="1"/>
</dbReference>
<dbReference type="Proteomes" id="UP001165367">
    <property type="component" value="Unassembled WGS sequence"/>
</dbReference>
<comment type="caution">
    <text evidence="2">The sequence shown here is derived from an EMBL/GenBank/DDBJ whole genome shotgun (WGS) entry which is preliminary data.</text>
</comment>